<dbReference type="OrthoDB" id="9798761at2"/>
<dbReference type="PANTHER" id="PTHR35149:SF2">
    <property type="entry name" value="DUF262 DOMAIN-CONTAINING PROTEIN"/>
    <property type="match status" value="1"/>
</dbReference>
<dbReference type="EMBL" id="PSZO01000030">
    <property type="protein sequence ID" value="TCG10603.1"/>
    <property type="molecule type" value="Genomic_DNA"/>
</dbReference>
<comment type="caution">
    <text evidence="2">The sequence shown here is derived from an EMBL/GenBank/DDBJ whole genome shotgun (WGS) entry which is preliminary data.</text>
</comment>
<dbReference type="Pfam" id="PF03235">
    <property type="entry name" value="GmrSD_N"/>
    <property type="match status" value="1"/>
</dbReference>
<dbReference type="AlphaFoldDB" id="A0A4R0XJ21"/>
<keyword evidence="3" id="KW-1185">Reference proteome</keyword>
<gene>
    <name evidence="2" type="ORF">C4B24_04385</name>
</gene>
<dbReference type="InterPro" id="IPR004919">
    <property type="entry name" value="GmrSD_N"/>
</dbReference>
<organism evidence="2 3">
    <name type="scientific">Mycoplasma marinum</name>
    <dbReference type="NCBI Taxonomy" id="1937190"/>
    <lineage>
        <taxon>Bacteria</taxon>
        <taxon>Bacillati</taxon>
        <taxon>Mycoplasmatota</taxon>
        <taxon>Mollicutes</taxon>
        <taxon>Mycoplasmataceae</taxon>
        <taxon>Mycoplasma</taxon>
    </lineage>
</organism>
<evidence type="ECO:0000313" key="2">
    <source>
        <dbReference type="EMBL" id="TCG10603.1"/>
    </source>
</evidence>
<accession>A0A4R0XJ21</accession>
<dbReference type="Proteomes" id="UP000294192">
    <property type="component" value="Unassembled WGS sequence"/>
</dbReference>
<dbReference type="PANTHER" id="PTHR35149">
    <property type="entry name" value="SLL5132 PROTEIN"/>
    <property type="match status" value="1"/>
</dbReference>
<evidence type="ECO:0000259" key="1">
    <source>
        <dbReference type="Pfam" id="PF03235"/>
    </source>
</evidence>
<dbReference type="RefSeq" id="WP_131599549.1">
    <property type="nucleotide sequence ID" value="NZ_PSZO01000030.1"/>
</dbReference>
<protein>
    <recommendedName>
        <fullName evidence="1">GmrSD restriction endonucleases N-terminal domain-containing protein</fullName>
    </recommendedName>
</protein>
<name>A0A4R0XJ21_9MOLU</name>
<proteinExistence type="predicted"/>
<evidence type="ECO:0000313" key="3">
    <source>
        <dbReference type="Proteomes" id="UP000294192"/>
    </source>
</evidence>
<reference evidence="2 3" key="1">
    <citation type="submission" date="2018-02" db="EMBL/GenBank/DDBJ databases">
        <title>Mycoplasma marinum and Mycoplasma todarodis sp. nov., moderately halophilic and psychrotolerant mycoplasmas isolated from cephalopods.</title>
        <authorList>
            <person name="Viver T."/>
        </authorList>
    </citation>
    <scope>NUCLEOTIDE SEQUENCE [LARGE SCALE GENOMIC DNA]</scope>
    <source>
        <strain evidence="2 3">PE</strain>
    </source>
</reference>
<sequence>MIKPWKIGTNIDKYYTEFLIFCSKNNPKFIRVEKIKANSYVLVDENGNKSTEVYQETKMMQFIRVICFLGMIELETGPISKVKSLLKPTIQYSVLINKDTQEEGLEKDWQKMIVEKVAKDIRSEFIGEGILEDMPMHKNFVYSIALSLVSTDKKSEDQINLMLENGRVKSFKKFYKIFIEMIEKYDEQLKFDIRRKLLGKIDNFSKIMDSIGNVPVHSKINVERKIDQEIFIEAITLGTFLRKSMSENSKIKIPIYQREYRWAWDTLATLLVDIRNIDIRKIHNIGTIMTIPQKSTERNQGMNEWQKIIDGQQRITSLSIITRAMFDLCVSQEWGVPMMVIELFEEENEGVNVYSDRFIKIKGNKDFDAFQAMITGRHNEEDLRKTKIHENFVNTLMWLSVNIKTSADAEEFWSKLLKGILFTVIMDYESDEYRLFEKMNTGSINLNTMELFKNHLLNKFSSIVDENEEEFQKVFTNEILEKFKKKDTLDEKKIETFILTILRMNDYEINKDTLFEQYKEFIDIKYIDD</sequence>
<feature type="non-terminal residue" evidence="2">
    <location>
        <position position="529"/>
    </location>
</feature>
<feature type="domain" description="GmrSD restriction endonucleases N-terminal" evidence="1">
    <location>
        <begin position="247"/>
        <end position="457"/>
    </location>
</feature>